<feature type="domain" description="GST C-terminal" evidence="5">
    <location>
        <begin position="119"/>
        <end position="243"/>
    </location>
</feature>
<dbReference type="InterPro" id="IPR036282">
    <property type="entry name" value="Glutathione-S-Trfase_C_sf"/>
</dbReference>
<dbReference type="InterPro" id="IPR004046">
    <property type="entry name" value="GST_C"/>
</dbReference>
<feature type="region of interest" description="Disordered" evidence="3">
    <location>
        <begin position="1"/>
        <end position="31"/>
    </location>
</feature>
<sequence length="243" mass="27381">MNEQNSQFEAPTIDSGDASNSNTTKPLTLHAHATGPNPIKIAMALEFLQVPYTIKMWDFGDDAEKGVKGTAFMKINENGRVPALEDPNTGVVSWESGAVMNYLRRVYDKGGKLGARGQSEQDVVDLEKWEYFLLSTLGPMTGQVNWFRHYHPQKNEDALNRYVEQTYRCYGIIEGQLAKSNGQSILPGGITAADLHFEPWVRQHQFAGLSLDKYPNVAKWLDRMDNLNEVQEAYRKIKEAPKS</sequence>
<name>A0ABR0JTS2_9EURO</name>
<dbReference type="PROSITE" id="PS50404">
    <property type="entry name" value="GST_NTER"/>
    <property type="match status" value="1"/>
</dbReference>
<protein>
    <recommendedName>
        <fullName evidence="8">Glutathione S-transferase</fullName>
    </recommendedName>
</protein>
<evidence type="ECO:0000313" key="6">
    <source>
        <dbReference type="EMBL" id="KAK5071400.1"/>
    </source>
</evidence>
<dbReference type="PROSITE" id="PS50405">
    <property type="entry name" value="GST_CTER"/>
    <property type="match status" value="1"/>
</dbReference>
<dbReference type="PANTHER" id="PTHR44051">
    <property type="entry name" value="GLUTATHIONE S-TRANSFERASE-RELATED"/>
    <property type="match status" value="1"/>
</dbReference>
<dbReference type="InterPro" id="IPR036249">
    <property type="entry name" value="Thioredoxin-like_sf"/>
</dbReference>
<dbReference type="Pfam" id="PF00043">
    <property type="entry name" value="GST_C"/>
    <property type="match status" value="1"/>
</dbReference>
<evidence type="ECO:0008006" key="8">
    <source>
        <dbReference type="Google" id="ProtNLM"/>
    </source>
</evidence>
<dbReference type="EMBL" id="JAVRRG010000356">
    <property type="protein sequence ID" value="KAK5071400.1"/>
    <property type="molecule type" value="Genomic_DNA"/>
</dbReference>
<evidence type="ECO:0000256" key="1">
    <source>
        <dbReference type="ARBA" id="ARBA00007409"/>
    </source>
</evidence>
<dbReference type="InterPro" id="IPR040079">
    <property type="entry name" value="Glutathione_S-Trfase"/>
</dbReference>
<feature type="domain" description="GST N-terminal" evidence="4">
    <location>
        <begin position="25"/>
        <end position="111"/>
    </location>
</feature>
<evidence type="ECO:0000256" key="2">
    <source>
        <dbReference type="RuleBase" id="RU003494"/>
    </source>
</evidence>
<evidence type="ECO:0000256" key="3">
    <source>
        <dbReference type="SAM" id="MobiDB-lite"/>
    </source>
</evidence>
<dbReference type="Pfam" id="PF02798">
    <property type="entry name" value="GST_N"/>
    <property type="match status" value="1"/>
</dbReference>
<evidence type="ECO:0000313" key="7">
    <source>
        <dbReference type="Proteomes" id="UP001345013"/>
    </source>
</evidence>
<dbReference type="Gene3D" id="1.20.1050.130">
    <property type="match status" value="1"/>
</dbReference>
<dbReference type="SUPFAM" id="SSF47616">
    <property type="entry name" value="GST C-terminal domain-like"/>
    <property type="match status" value="1"/>
</dbReference>
<dbReference type="PANTHER" id="PTHR44051:SF14">
    <property type="entry name" value="GLUTATHIONE S-TRANSFERASE II"/>
    <property type="match status" value="1"/>
</dbReference>
<keyword evidence="7" id="KW-1185">Reference proteome</keyword>
<dbReference type="InterPro" id="IPR004045">
    <property type="entry name" value="Glutathione_S-Trfase_N"/>
</dbReference>
<comment type="similarity">
    <text evidence="1 2">Belongs to the GST superfamily.</text>
</comment>
<organism evidence="6 7">
    <name type="scientific">Lithohypha guttulata</name>
    <dbReference type="NCBI Taxonomy" id="1690604"/>
    <lineage>
        <taxon>Eukaryota</taxon>
        <taxon>Fungi</taxon>
        <taxon>Dikarya</taxon>
        <taxon>Ascomycota</taxon>
        <taxon>Pezizomycotina</taxon>
        <taxon>Eurotiomycetes</taxon>
        <taxon>Chaetothyriomycetidae</taxon>
        <taxon>Chaetothyriales</taxon>
        <taxon>Trichomeriaceae</taxon>
        <taxon>Lithohypha</taxon>
    </lineage>
</organism>
<evidence type="ECO:0000259" key="4">
    <source>
        <dbReference type="PROSITE" id="PS50404"/>
    </source>
</evidence>
<comment type="caution">
    <text evidence="6">The sequence shown here is derived from an EMBL/GenBank/DDBJ whole genome shotgun (WGS) entry which is preliminary data.</text>
</comment>
<feature type="compositionally biased region" description="Polar residues" evidence="3">
    <location>
        <begin position="17"/>
        <end position="26"/>
    </location>
</feature>
<dbReference type="SFLD" id="SFLDS00019">
    <property type="entry name" value="Glutathione_Transferase_(cytos"/>
    <property type="match status" value="1"/>
</dbReference>
<dbReference type="InterPro" id="IPR010987">
    <property type="entry name" value="Glutathione-S-Trfase_C-like"/>
</dbReference>
<gene>
    <name evidence="6" type="ORF">LTR24_010555</name>
</gene>
<accession>A0ABR0JTS2</accession>
<proteinExistence type="inferred from homology"/>
<reference evidence="6 7" key="1">
    <citation type="submission" date="2023-08" db="EMBL/GenBank/DDBJ databases">
        <title>Black Yeasts Isolated from many extreme environments.</title>
        <authorList>
            <person name="Coleine C."/>
            <person name="Stajich J.E."/>
            <person name="Selbmann L."/>
        </authorList>
    </citation>
    <scope>NUCLEOTIDE SEQUENCE [LARGE SCALE GENOMIC DNA]</scope>
    <source>
        <strain evidence="6 7">CCFEE 5885</strain>
    </source>
</reference>
<evidence type="ECO:0000259" key="5">
    <source>
        <dbReference type="PROSITE" id="PS50405"/>
    </source>
</evidence>
<dbReference type="SFLD" id="SFLDG00358">
    <property type="entry name" value="Main_(cytGST)"/>
    <property type="match status" value="1"/>
</dbReference>
<dbReference type="SUPFAM" id="SSF52833">
    <property type="entry name" value="Thioredoxin-like"/>
    <property type="match status" value="1"/>
</dbReference>
<dbReference type="Proteomes" id="UP001345013">
    <property type="component" value="Unassembled WGS sequence"/>
</dbReference>